<comment type="caution">
    <text evidence="2">The sequence shown here is derived from an EMBL/GenBank/DDBJ whole genome shotgun (WGS) entry which is preliminary data.</text>
</comment>
<keyword evidence="1" id="KW-0175">Coiled coil</keyword>
<proteinExistence type="predicted"/>
<reference evidence="2 3" key="1">
    <citation type="submission" date="2020-04" db="EMBL/GenBank/DDBJ databases">
        <title>Azohydromonas sp. isolated from soil.</title>
        <authorList>
            <person name="Dahal R.H."/>
        </authorList>
    </citation>
    <scope>NUCLEOTIDE SEQUENCE [LARGE SCALE GENOMIC DNA]</scope>
    <source>
        <strain evidence="2 3">G-1-1-14</strain>
    </source>
</reference>
<accession>A0A848FDB3</accession>
<sequence length="125" mass="13665">MPRQPTEATARALVLVASGRSVQEAATAAGIAVSTLTRAMRRTGVTTNRRRSQRTAAEIQAAMEAAKAQAQALAVEREARPPKAPTKTALQRLHRLQTELEQQGRKEAADLRAVLDWVERKKASR</sequence>
<dbReference type="EMBL" id="JABBFW010000014">
    <property type="protein sequence ID" value="NML16986.1"/>
    <property type="molecule type" value="Genomic_DNA"/>
</dbReference>
<keyword evidence="3" id="KW-1185">Reference proteome</keyword>
<gene>
    <name evidence="2" type="ORF">HHL10_18555</name>
</gene>
<organism evidence="2 3">
    <name type="scientific">Azohydromonas caseinilytica</name>
    <dbReference type="NCBI Taxonomy" id="2728836"/>
    <lineage>
        <taxon>Bacteria</taxon>
        <taxon>Pseudomonadati</taxon>
        <taxon>Pseudomonadota</taxon>
        <taxon>Betaproteobacteria</taxon>
        <taxon>Burkholderiales</taxon>
        <taxon>Sphaerotilaceae</taxon>
        <taxon>Azohydromonas</taxon>
    </lineage>
</organism>
<evidence type="ECO:0000256" key="1">
    <source>
        <dbReference type="SAM" id="Coils"/>
    </source>
</evidence>
<dbReference type="RefSeq" id="WP_169161891.1">
    <property type="nucleotide sequence ID" value="NZ_JABBFW010000014.1"/>
</dbReference>
<protein>
    <submittedName>
        <fullName evidence="2">Uncharacterized protein</fullName>
    </submittedName>
</protein>
<dbReference type="Proteomes" id="UP000574067">
    <property type="component" value="Unassembled WGS sequence"/>
</dbReference>
<feature type="coiled-coil region" evidence="1">
    <location>
        <begin position="49"/>
        <end position="76"/>
    </location>
</feature>
<dbReference type="AlphaFoldDB" id="A0A848FDB3"/>
<name>A0A848FDB3_9BURK</name>
<evidence type="ECO:0000313" key="3">
    <source>
        <dbReference type="Proteomes" id="UP000574067"/>
    </source>
</evidence>
<evidence type="ECO:0000313" key="2">
    <source>
        <dbReference type="EMBL" id="NML16986.1"/>
    </source>
</evidence>